<proteinExistence type="predicted"/>
<dbReference type="Proteomes" id="UP000195273">
    <property type="component" value="Chromosome"/>
</dbReference>
<dbReference type="RefSeq" id="WP_087207228.1">
    <property type="nucleotide sequence ID" value="NZ_CP021431.1"/>
</dbReference>
<protein>
    <submittedName>
        <fullName evidence="2">Uncharacterized protein</fullName>
    </submittedName>
</protein>
<feature type="coiled-coil region" evidence="1">
    <location>
        <begin position="8"/>
        <end position="42"/>
    </location>
</feature>
<evidence type="ECO:0000313" key="2">
    <source>
        <dbReference type="EMBL" id="ARU00883.1"/>
    </source>
</evidence>
<dbReference type="EMBL" id="CP021431">
    <property type="protein sequence ID" value="ARU00883.1"/>
    <property type="molecule type" value="Genomic_DNA"/>
</dbReference>
<keyword evidence="1" id="KW-0175">Coiled coil</keyword>
<sequence length="143" mass="16029">MEFDETLAAQMQRLREQQKKQLAELSAARDGIRQQLTDVNNQLAYLNQIQSELVKFRDKLITDLGEGTRGLKNRGTRQAPGTLIKAYRKALEANPQGLTAREVADWVKENMENVNVGAMPAVMSKAVTDGNLNKDGYGRHFLV</sequence>
<evidence type="ECO:0000256" key="1">
    <source>
        <dbReference type="SAM" id="Coils"/>
    </source>
</evidence>
<dbReference type="KEGG" id="lvs:LOKVESSMR4R_01567"/>
<name>A0A1Y0EBE6_9RHOB</name>
<reference evidence="2 3" key="1">
    <citation type="submission" date="2017-05" db="EMBL/GenBank/DDBJ databases">
        <title>Genome Sequence of Loktanella vestfoldensis Strain SMR4r Isolated from a Culture of the Diatom Skeletonema marinoi.</title>
        <authorList>
            <person name="Topel M."/>
            <person name="Pinder M.I.M."/>
            <person name="Johansson O.N."/>
            <person name="Kourtchenko O."/>
            <person name="Godhe A."/>
            <person name="Clarke A.K."/>
        </authorList>
    </citation>
    <scope>NUCLEOTIDE SEQUENCE [LARGE SCALE GENOMIC DNA]</scope>
    <source>
        <strain evidence="2 3">SMR4r</strain>
    </source>
</reference>
<organism evidence="2 3">
    <name type="scientific">Yoonia vestfoldensis</name>
    <dbReference type="NCBI Taxonomy" id="245188"/>
    <lineage>
        <taxon>Bacteria</taxon>
        <taxon>Pseudomonadati</taxon>
        <taxon>Pseudomonadota</taxon>
        <taxon>Alphaproteobacteria</taxon>
        <taxon>Rhodobacterales</taxon>
        <taxon>Paracoccaceae</taxon>
        <taxon>Yoonia</taxon>
    </lineage>
</organism>
<dbReference type="AlphaFoldDB" id="A0A1Y0EBE6"/>
<evidence type="ECO:0000313" key="3">
    <source>
        <dbReference type="Proteomes" id="UP000195273"/>
    </source>
</evidence>
<gene>
    <name evidence="2" type="ORF">LOKVESSMR4R_01567</name>
</gene>
<accession>A0A1Y0EBE6</accession>
<keyword evidence="3" id="KW-1185">Reference proteome</keyword>